<evidence type="ECO:0000256" key="2">
    <source>
        <dbReference type="ARBA" id="ARBA00022747"/>
    </source>
</evidence>
<accession>A0ABW3QAM9</accession>
<feature type="domain" description="Type I restriction modification DNA specificity" evidence="5">
    <location>
        <begin position="241"/>
        <end position="419"/>
    </location>
</feature>
<keyword evidence="2" id="KW-0680">Restriction system</keyword>
<evidence type="ECO:0000256" key="4">
    <source>
        <dbReference type="ARBA" id="ARBA00038652"/>
    </source>
</evidence>
<dbReference type="Gene3D" id="3.90.220.20">
    <property type="entry name" value="DNA methylase specificity domains"/>
    <property type="match status" value="2"/>
</dbReference>
<keyword evidence="6" id="KW-0378">Hydrolase</keyword>
<dbReference type="GO" id="GO:0004519">
    <property type="term" value="F:endonuclease activity"/>
    <property type="evidence" value="ECO:0007669"/>
    <property type="project" value="UniProtKB-KW"/>
</dbReference>
<comment type="similarity">
    <text evidence="1">Belongs to the type-I restriction system S methylase family.</text>
</comment>
<keyword evidence="6" id="KW-0540">Nuclease</keyword>
<evidence type="ECO:0000256" key="3">
    <source>
        <dbReference type="ARBA" id="ARBA00023125"/>
    </source>
</evidence>
<dbReference type="GO" id="GO:0016787">
    <property type="term" value="F:hydrolase activity"/>
    <property type="evidence" value="ECO:0007669"/>
    <property type="project" value="UniProtKB-KW"/>
</dbReference>
<dbReference type="SUPFAM" id="SSF116734">
    <property type="entry name" value="DNA methylase specificity domain"/>
    <property type="match status" value="2"/>
</dbReference>
<evidence type="ECO:0000259" key="5">
    <source>
        <dbReference type="Pfam" id="PF01420"/>
    </source>
</evidence>
<dbReference type="EMBL" id="JBHTKX010000001">
    <property type="protein sequence ID" value="MFD1129651.1"/>
    <property type="molecule type" value="Genomic_DNA"/>
</dbReference>
<proteinExistence type="inferred from homology"/>
<dbReference type="InterPro" id="IPR000055">
    <property type="entry name" value="Restrct_endonuc_typeI_TRD"/>
</dbReference>
<comment type="subunit">
    <text evidence="4">The methyltransferase is composed of M and S polypeptides.</text>
</comment>
<dbReference type="CDD" id="cd17249">
    <property type="entry name" value="RMtype1_S_EcoR124I-TRD2-CR2_like"/>
    <property type="match status" value="1"/>
</dbReference>
<dbReference type="EC" id="3.1.21.-" evidence="6"/>
<dbReference type="PANTHER" id="PTHR43140">
    <property type="entry name" value="TYPE-1 RESTRICTION ENZYME ECOKI SPECIFICITY PROTEIN"/>
    <property type="match status" value="1"/>
</dbReference>
<gene>
    <name evidence="6" type="ORF">ACFQ3J_15875</name>
</gene>
<keyword evidence="3" id="KW-0238">DNA-binding</keyword>
<organism evidence="6 7">
    <name type="scientific">Paenibacillus provencensis</name>
    <dbReference type="NCBI Taxonomy" id="441151"/>
    <lineage>
        <taxon>Bacteria</taxon>
        <taxon>Bacillati</taxon>
        <taxon>Bacillota</taxon>
        <taxon>Bacilli</taxon>
        <taxon>Bacillales</taxon>
        <taxon>Paenibacillaceae</taxon>
        <taxon>Paenibacillus</taxon>
    </lineage>
</organism>
<feature type="domain" description="Type I restriction modification DNA specificity" evidence="5">
    <location>
        <begin position="11"/>
        <end position="160"/>
    </location>
</feature>
<keyword evidence="6" id="KW-0255">Endonuclease</keyword>
<sequence>MICLRNLLQEVSRREVIVTDKEYKVLGVRWYAKGLFVKHIKKGSEIQANYIYKVNKGDFIYSRLFAWKGSFAIATEEFDGCYVSNEFPCFLVKNDQISIEYLMWYFNQEHVWDGCLENSEGSTAISRNRLKVDKFLNIEIPLPTFEKQEEVVTKLNNVNSGIMNIMGLKEDSDKQISHLRESILQQAIKGDLVPQDPNDEPASVLLERIEAEKGQLIKEKNIKKEKPLPTITEDEIPYELPQGWKWVRLGELGANQGGATPSKSNPHYWEGEIPWISPKDMKQKYLINSIDKISADALSNTSSLKLISTNSLLFVVRGMILAHSFPVSVNRVQLCINQDMKSLTPHFKEISEFVYVVLKGRKNAILQLVEKSTHGTCRLNTELLFNLLVPLPPLNEQRRIVEKVDQLMALCDNLEKTVEQSKLDSEMLMQSVIQEAFSQSVKELNVVEFPKANSNDIEDWEIAARSDGEINSETKIKIKNRVTELLGKSQQ</sequence>
<protein>
    <submittedName>
        <fullName evidence="6">Restriction endonuclease subunit S</fullName>
        <ecNumber evidence="6">3.1.21.-</ecNumber>
    </submittedName>
</protein>
<name>A0ABW3QAM9_9BACL</name>
<evidence type="ECO:0000256" key="1">
    <source>
        <dbReference type="ARBA" id="ARBA00010923"/>
    </source>
</evidence>
<keyword evidence="7" id="KW-1185">Reference proteome</keyword>
<dbReference type="PANTHER" id="PTHR43140:SF1">
    <property type="entry name" value="TYPE I RESTRICTION ENZYME ECOKI SPECIFICITY SUBUNIT"/>
    <property type="match status" value="1"/>
</dbReference>
<evidence type="ECO:0000313" key="7">
    <source>
        <dbReference type="Proteomes" id="UP001597169"/>
    </source>
</evidence>
<dbReference type="Proteomes" id="UP001597169">
    <property type="component" value="Unassembled WGS sequence"/>
</dbReference>
<evidence type="ECO:0000313" key="6">
    <source>
        <dbReference type="EMBL" id="MFD1129651.1"/>
    </source>
</evidence>
<dbReference type="Pfam" id="PF01420">
    <property type="entry name" value="Methylase_S"/>
    <property type="match status" value="2"/>
</dbReference>
<dbReference type="InterPro" id="IPR044946">
    <property type="entry name" value="Restrct_endonuc_typeI_TRD_sf"/>
</dbReference>
<dbReference type="InterPro" id="IPR051212">
    <property type="entry name" value="Type-I_RE_S_subunit"/>
</dbReference>
<comment type="caution">
    <text evidence="6">The sequence shown here is derived from an EMBL/GenBank/DDBJ whole genome shotgun (WGS) entry which is preliminary data.</text>
</comment>
<dbReference type="RefSeq" id="WP_251582608.1">
    <property type="nucleotide sequence ID" value="NZ_JBHTKX010000001.1"/>
</dbReference>
<reference evidence="7" key="1">
    <citation type="journal article" date="2019" name="Int. J. Syst. Evol. Microbiol.">
        <title>The Global Catalogue of Microorganisms (GCM) 10K type strain sequencing project: providing services to taxonomists for standard genome sequencing and annotation.</title>
        <authorList>
            <consortium name="The Broad Institute Genomics Platform"/>
            <consortium name="The Broad Institute Genome Sequencing Center for Infectious Disease"/>
            <person name="Wu L."/>
            <person name="Ma J."/>
        </authorList>
    </citation>
    <scope>NUCLEOTIDE SEQUENCE [LARGE SCALE GENOMIC DNA]</scope>
    <source>
        <strain evidence="7">CCUG 53519</strain>
    </source>
</reference>